<accession>A0ABW9J4V2</accession>
<sequence>MDYKPSADLADNRPFILRISGTDHLPHYPLVRVEISKAFNEISTAEIMLNYEEPDYGPASLHGKFFKTGADIELMGNIGPNELVKFFSGSVISLRWEFCEGQNACLRIICKHRASRIAQDEVRHMASPLSDSHLMERIISSHGLHPAVEQTEVILDHAPLETANEWELLCLLAERNGFVIECGENDRLHAGTPILKGQILRTITLGTPGVCFYLGIHGIGLPNRSLRAIAQLLPDNPYIVEGKIFLPHHTPLKPGSLVQIVGFGDGNDGRSIITRVIYRMENLEWKSELEFIRIQSLADQL</sequence>
<evidence type="ECO:0000313" key="2">
    <source>
        <dbReference type="Proteomes" id="UP001517247"/>
    </source>
</evidence>
<dbReference type="RefSeq" id="WP_138721460.1">
    <property type="nucleotide sequence ID" value="NZ_SSHJ02000001.1"/>
</dbReference>
<keyword evidence="2" id="KW-1185">Reference proteome</keyword>
<reference evidence="1 2" key="1">
    <citation type="submission" date="2024-12" db="EMBL/GenBank/DDBJ databases">
        <authorList>
            <person name="Hu S."/>
        </authorList>
    </citation>
    <scope>NUCLEOTIDE SEQUENCE [LARGE SCALE GENOMIC DNA]</scope>
    <source>
        <strain evidence="1 2">THG-T11</strain>
    </source>
</reference>
<name>A0ABW9J4V2_9SPHI</name>
<evidence type="ECO:0000313" key="1">
    <source>
        <dbReference type="EMBL" id="MFN0254292.1"/>
    </source>
</evidence>
<dbReference type="EMBL" id="SSHJ02000001">
    <property type="protein sequence ID" value="MFN0254292.1"/>
    <property type="molecule type" value="Genomic_DNA"/>
</dbReference>
<proteinExistence type="predicted"/>
<dbReference type="Proteomes" id="UP001517247">
    <property type="component" value="Unassembled WGS sequence"/>
</dbReference>
<comment type="caution">
    <text evidence="1">The sequence shown here is derived from an EMBL/GenBank/DDBJ whole genome shotgun (WGS) entry which is preliminary data.</text>
</comment>
<gene>
    <name evidence="1" type="ORF">E6A44_001820</name>
</gene>
<organism evidence="1 2">
    <name type="scientific">Pedobacter ureilyticus</name>
    <dbReference type="NCBI Taxonomy" id="1393051"/>
    <lineage>
        <taxon>Bacteria</taxon>
        <taxon>Pseudomonadati</taxon>
        <taxon>Bacteroidota</taxon>
        <taxon>Sphingobacteriia</taxon>
        <taxon>Sphingobacteriales</taxon>
        <taxon>Sphingobacteriaceae</taxon>
        <taxon>Pedobacter</taxon>
    </lineage>
</organism>
<protein>
    <submittedName>
        <fullName evidence="1">Uncharacterized protein</fullName>
    </submittedName>
</protein>